<organism evidence="10 11">
    <name type="scientific">Aspergillus steynii IBT 23096</name>
    <dbReference type="NCBI Taxonomy" id="1392250"/>
    <lineage>
        <taxon>Eukaryota</taxon>
        <taxon>Fungi</taxon>
        <taxon>Dikarya</taxon>
        <taxon>Ascomycota</taxon>
        <taxon>Pezizomycotina</taxon>
        <taxon>Eurotiomycetes</taxon>
        <taxon>Eurotiomycetidae</taxon>
        <taxon>Eurotiales</taxon>
        <taxon>Aspergillaceae</taxon>
        <taxon>Aspergillus</taxon>
        <taxon>Aspergillus subgen. Circumdati</taxon>
    </lineage>
</organism>
<evidence type="ECO:0000259" key="7">
    <source>
        <dbReference type="PROSITE" id="PS50075"/>
    </source>
</evidence>
<dbReference type="Gene3D" id="3.10.129.110">
    <property type="entry name" value="Polyketide synthase dehydratase"/>
    <property type="match status" value="1"/>
</dbReference>
<dbReference type="InterPro" id="IPR016036">
    <property type="entry name" value="Malonyl_transacylase_ACP-bd"/>
</dbReference>
<evidence type="ECO:0000256" key="3">
    <source>
        <dbReference type="ARBA" id="ARBA00022679"/>
    </source>
</evidence>
<dbReference type="Pfam" id="PF00109">
    <property type="entry name" value="ketoacyl-synt"/>
    <property type="match status" value="1"/>
</dbReference>
<dbReference type="Pfam" id="PF16197">
    <property type="entry name" value="KAsynt_C_assoc"/>
    <property type="match status" value="1"/>
</dbReference>
<dbReference type="Proteomes" id="UP000234275">
    <property type="component" value="Unassembled WGS sequence"/>
</dbReference>
<dbReference type="CDD" id="cd05195">
    <property type="entry name" value="enoyl_red"/>
    <property type="match status" value="1"/>
</dbReference>
<feature type="domain" description="PKS/mFAS DH" evidence="9">
    <location>
        <begin position="928"/>
        <end position="1234"/>
    </location>
</feature>
<keyword evidence="4" id="KW-0511">Multifunctional enzyme</keyword>
<feature type="active site" description="Proton acceptor; for dehydratase activity" evidence="5">
    <location>
        <position position="960"/>
    </location>
</feature>
<dbReference type="Pfam" id="PF21089">
    <property type="entry name" value="PKS_DH_N"/>
    <property type="match status" value="1"/>
</dbReference>
<dbReference type="Gene3D" id="1.10.1200.10">
    <property type="entry name" value="ACP-like"/>
    <property type="match status" value="1"/>
</dbReference>
<dbReference type="InterPro" id="IPR014030">
    <property type="entry name" value="Ketoacyl_synth_N"/>
</dbReference>
<dbReference type="PROSITE" id="PS50075">
    <property type="entry name" value="CARRIER"/>
    <property type="match status" value="1"/>
</dbReference>
<dbReference type="InterPro" id="IPR049552">
    <property type="entry name" value="PKS_DH_N"/>
</dbReference>
<dbReference type="InterPro" id="IPR014043">
    <property type="entry name" value="Acyl_transferase_dom"/>
</dbReference>
<dbReference type="Gene3D" id="3.40.50.150">
    <property type="entry name" value="Vaccinia Virus protein VP39"/>
    <property type="match status" value="1"/>
</dbReference>
<dbReference type="SUPFAM" id="SSF55048">
    <property type="entry name" value="Probable ACP-binding domain of malonyl-CoA ACP transacylase"/>
    <property type="match status" value="1"/>
</dbReference>
<dbReference type="Gene3D" id="3.40.50.720">
    <property type="entry name" value="NAD(P)-binding Rossmann-like Domain"/>
    <property type="match status" value="2"/>
</dbReference>
<dbReference type="PROSITE" id="PS00012">
    <property type="entry name" value="PHOSPHOPANTETHEINE"/>
    <property type="match status" value="1"/>
</dbReference>
<dbReference type="Gene3D" id="3.90.180.10">
    <property type="entry name" value="Medium-chain alcohol dehydrogenases, catalytic domain"/>
    <property type="match status" value="1"/>
</dbReference>
<dbReference type="GO" id="GO:0016491">
    <property type="term" value="F:oxidoreductase activity"/>
    <property type="evidence" value="ECO:0007669"/>
    <property type="project" value="InterPro"/>
</dbReference>
<dbReference type="InterPro" id="IPR016035">
    <property type="entry name" value="Acyl_Trfase/lysoPLipase"/>
</dbReference>
<evidence type="ECO:0000256" key="1">
    <source>
        <dbReference type="ARBA" id="ARBA00022450"/>
    </source>
</evidence>
<dbReference type="InterPro" id="IPR049900">
    <property type="entry name" value="PKS_mFAS_DH"/>
</dbReference>
<gene>
    <name evidence="10" type="ORF">P170DRAFT_351746</name>
</gene>
<dbReference type="InterPro" id="IPR020806">
    <property type="entry name" value="PKS_PP-bd"/>
</dbReference>
<dbReference type="SMART" id="SM00822">
    <property type="entry name" value="PKS_KR"/>
    <property type="match status" value="1"/>
</dbReference>
<dbReference type="InterPro" id="IPR020843">
    <property type="entry name" value="ER"/>
</dbReference>
<dbReference type="SMART" id="SM00825">
    <property type="entry name" value="PKS_KS"/>
    <property type="match status" value="1"/>
</dbReference>
<dbReference type="InterPro" id="IPR032821">
    <property type="entry name" value="PKS_assoc"/>
</dbReference>
<dbReference type="GeneID" id="36551589"/>
<dbReference type="PANTHER" id="PTHR43775:SF22">
    <property type="entry name" value="SYNTHASE, PUTATIVE (JCVI)-RELATED"/>
    <property type="match status" value="1"/>
</dbReference>
<dbReference type="InterPro" id="IPR006162">
    <property type="entry name" value="Ppantetheine_attach_site"/>
</dbReference>
<evidence type="ECO:0000313" key="11">
    <source>
        <dbReference type="Proteomes" id="UP000234275"/>
    </source>
</evidence>
<evidence type="ECO:0000256" key="4">
    <source>
        <dbReference type="ARBA" id="ARBA00023268"/>
    </source>
</evidence>
<protein>
    <submittedName>
        <fullName evidence="10">Ketoacyl-synt-domain-containing protein</fullName>
    </submittedName>
</protein>
<dbReference type="SMART" id="SM00829">
    <property type="entry name" value="PKS_ER"/>
    <property type="match status" value="1"/>
</dbReference>
<dbReference type="SMART" id="SM00826">
    <property type="entry name" value="PKS_DH"/>
    <property type="match status" value="1"/>
</dbReference>
<dbReference type="InterPro" id="IPR036736">
    <property type="entry name" value="ACP-like_sf"/>
</dbReference>
<dbReference type="InterPro" id="IPR014031">
    <property type="entry name" value="Ketoacyl_synth_C"/>
</dbReference>
<keyword evidence="11" id="KW-1185">Reference proteome</keyword>
<feature type="active site" description="Proton donor; for dehydratase activity" evidence="5">
    <location>
        <position position="1148"/>
    </location>
</feature>
<feature type="domain" description="Carrier" evidence="7">
    <location>
        <begin position="2262"/>
        <end position="2337"/>
    </location>
</feature>
<dbReference type="VEuPathDB" id="FungiDB:P170DRAFT_351746"/>
<accession>A0A2I2GKP9</accession>
<dbReference type="GO" id="GO:0031177">
    <property type="term" value="F:phosphopantetheine binding"/>
    <property type="evidence" value="ECO:0007669"/>
    <property type="project" value="InterPro"/>
</dbReference>
<evidence type="ECO:0000259" key="8">
    <source>
        <dbReference type="PROSITE" id="PS52004"/>
    </source>
</evidence>
<dbReference type="SUPFAM" id="SSF51735">
    <property type="entry name" value="NAD(P)-binding Rossmann-fold domains"/>
    <property type="match status" value="2"/>
</dbReference>
<dbReference type="OrthoDB" id="329835at2759"/>
<dbReference type="Pfam" id="PF00698">
    <property type="entry name" value="Acyl_transf_1"/>
    <property type="match status" value="1"/>
</dbReference>
<feature type="region of interest" description="N-terminal hotdog fold" evidence="5">
    <location>
        <begin position="928"/>
        <end position="1061"/>
    </location>
</feature>
<proteinExistence type="predicted"/>
<dbReference type="InterPro" id="IPR001227">
    <property type="entry name" value="Ac_transferase_dom_sf"/>
</dbReference>
<sequence length="2348" mass="251216">MTDATPSEPIAVVGLSLRLPGDANDLDGLWRLLESGEPAWTPVPEDRYNGEAFYHPSADDPNGTSNHPGGHFISGDIRDFDHTFFHFSKPQAAAIDPQQRLLMELAYEALESGGISRESVAGSATSVYAALFPTDYDRQLYKDPLDLPAYYTTGVEKAILSNRISHVLDLRGPSMTLDTACSGGLVALHLACQSLRAGESDTALVAASNLILGPDHAIGLSNLHMLSSTGRCYPFDDRGDGYGRGEGVVVLVLKRLETAIRDRNPIRTIIRGTAINQDGYTPQGITYPNGQAQADLARKAYAGAGLRPEEVAYIEAHGTGTKAGDKEELESIAEVFASASSRSGPLLVGSIKGAIGHTESTAGLASLLKATAMLEHELIPPVAGFANPKPGLPLDRIEVPTAVIPWPHTTGITPRVSINSFGFGGANAHAILERGPRTSRDHETNFTTTPRLFTLSANSSVSLKAMITAHHDWVRQRAERTPLADVSYTLLHRRSALPYRFSVVADDHASLAEALGQGVSLSATKPFPSELDLVAVFTGQGAQWAGMGRELLLESTPSSIFRDSIRASRAILHQLGATWNLEAELLRDSTESRLGEAELAQPATTAVQIALVALLRAQGVRPRAVVGHSSGEIAAAYTAGHISHETAIRVAYHRGFMAAAVKAQGLGRGAMLSVGLGERDASLYLDGLTKGTAIVACVNSPRSVTISGDADAVDEVERRIAAAENGTFHRKLLVDTAYHSHHMQAVADNYRARLGHVQVETTSFCRDGDDVAMYSSVNGQRKTTGFDEEYWTANLVSPVRFTDAVQALAKARHRPGQHVSFVEIGPHPALAGPVRQSLQAPEVPTLAFDYHATLQRKVGATASVQTLAGKLFERGVGISWDAVSALAPGADTAVVRHDLPAYTWDHSTKHWYESRVAHAYRQRKEPYHDLLGVRIPDATDIEPRWRHFLSRATLPWLEDHVVDGLTIFPGAGYVCMAIEAVAQLVRQELPHRSLETVALRKIAFKRGLVVPERGRVELQLSLQRQAGLDQAFRFTIMALPDGGDVWYEHATGIVEAVLADEDNDAITQASPEESPQLPPDSSTVPKEALYSDMDAVGNTYGPAFAGLDYLTVSGDASQGLSSFKILDIQASMPAQHQHAHVIHPSTLDIVFHTALPLVGRQLGPGSIMPVYIDELLISATPSLESPGSQLDISTLLTSSHFRTAVSDMSVFASRHRVLSIAGMEFRSLSSSLGGGTDAANTVNGTVDRKICYELDWKSDIDFARVEDLPVDPALADIIELLSLKRDRVLTIGLGASVDLSEGFLNAIQSNGSNTNPNKIVAHDFVDATPGRFDDAAERIKKVPIQFRTLRPGTNPVARGFEPGVYDIVLATSAKWLSQAAVLVSPGGIVLLVFNPRDSKDDTWRDKLEKTGDTPLEALLAFRDDAGRLIAVAKPAITQLPSNISILTHSTPSAALTNWVSALTKGLHARNVEVSLDRLGQDTVQSLPSNATVIVADDHADIPILNDPAAFDATSTLLRRPSRVVWVSPDDPTPFHQIEGVARTAHAENDDLRLTTVHAASTWLADLLGIERLIDVVVRAASHISHDRIPHIEREYRIYSNGAVVIPRLSRSETLNGAIADKSNAGPETQQHRFADIEQNLIISPNNPELFVVHNELQAAPLAADAVEVETQTFIISRPDSRAAVGPFVGVVTSVGANVNSLSPGDRVVALATVAGANRLRVLASHARRLSSNVPSTLASAILLDTMAASFALRDIARLLSSGGTVLVHGASTAAGRATIAVARLIGVRVIATATSSVEARLLKEQVGIDEANVLVARPSLHRRLPRDIFAEGLDAVIQTTDDAAPAEALAFIKPFGSVVVVSHPDTRVALPPKMPPNVGVHSIDITGLLQARPDLTASLLAAATVALEHIPLAHFNIPVRDVTEIAEALRLVNTGVHTKVVLQIGPESTVPVIPAAKPNPWALEDATYVIAGGLGDIGQRFLFRVAQRGAKHVATISRRAVDPDTRRSLEAKLEAIRPGIRLYTLQGDVTSESSVQAAAASLYRQGAPQVRGVIQGAVVMKDRPLELTTYEDFTTVTKIKVDGTLALHRVFASPDLAFFLSLSSISSLVGASAEASYNAGNAVQDALAHPDPNSSSQTRFITVNLGWSEGATLTVDDETRQGALRRAGFRLIGLEELIRFIDHVLGAAVDPGVRTPSHAIIGFDAESLADATAGNGTIHSALFSQVRDDEGKSLSADGADGGVSTGQTFEQAIAEGSEAVTDFISRTMTDQLARLISVDASSIDAQQGSIMALGLDSLVAVELRNWITRQFEAPLQSSEILVNQTVHGLAEKVATRSKLVGRTEAAGV</sequence>
<dbReference type="STRING" id="1392250.A0A2I2GKP9"/>
<dbReference type="SUPFAM" id="SSF53901">
    <property type="entry name" value="Thiolase-like"/>
    <property type="match status" value="1"/>
</dbReference>
<dbReference type="InterPro" id="IPR016039">
    <property type="entry name" value="Thiolase-like"/>
</dbReference>
<dbReference type="SUPFAM" id="SSF47336">
    <property type="entry name" value="ACP-like"/>
    <property type="match status" value="1"/>
</dbReference>
<dbReference type="SMART" id="SM00823">
    <property type="entry name" value="PKS_PP"/>
    <property type="match status" value="1"/>
</dbReference>
<dbReference type="InterPro" id="IPR042104">
    <property type="entry name" value="PKS_dehydratase_sf"/>
</dbReference>
<dbReference type="PROSITE" id="PS52019">
    <property type="entry name" value="PKS_MFAS_DH"/>
    <property type="match status" value="1"/>
</dbReference>
<evidence type="ECO:0000256" key="6">
    <source>
        <dbReference type="SAM" id="MobiDB-lite"/>
    </source>
</evidence>
<feature type="region of interest" description="C-terminal hotdog fold" evidence="5">
    <location>
        <begin position="1081"/>
        <end position="1234"/>
    </location>
</feature>
<dbReference type="Pfam" id="PF02801">
    <property type="entry name" value="Ketoacyl-synt_C"/>
    <property type="match status" value="1"/>
</dbReference>
<dbReference type="Gene3D" id="3.40.47.10">
    <property type="match status" value="1"/>
</dbReference>
<evidence type="ECO:0000259" key="9">
    <source>
        <dbReference type="PROSITE" id="PS52019"/>
    </source>
</evidence>
<dbReference type="PANTHER" id="PTHR43775">
    <property type="entry name" value="FATTY ACID SYNTHASE"/>
    <property type="match status" value="1"/>
</dbReference>
<dbReference type="CDD" id="cd00833">
    <property type="entry name" value="PKS"/>
    <property type="match status" value="1"/>
</dbReference>
<reference evidence="10 11" key="1">
    <citation type="submission" date="2016-12" db="EMBL/GenBank/DDBJ databases">
        <title>The genomes of Aspergillus section Nigri reveals drivers in fungal speciation.</title>
        <authorList>
            <consortium name="DOE Joint Genome Institute"/>
            <person name="Vesth T.C."/>
            <person name="Nybo J."/>
            <person name="Theobald S."/>
            <person name="Brandl J."/>
            <person name="Frisvad J.C."/>
            <person name="Nielsen K.F."/>
            <person name="Lyhne E.K."/>
            <person name="Kogle M.E."/>
            <person name="Kuo A."/>
            <person name="Riley R."/>
            <person name="Clum A."/>
            <person name="Nolan M."/>
            <person name="Lipzen A."/>
            <person name="Salamov A."/>
            <person name="Henrissat B."/>
            <person name="Wiebenga A."/>
            <person name="De Vries R.P."/>
            <person name="Grigoriev I.V."/>
            <person name="Mortensen U.H."/>
            <person name="Andersen M.R."/>
            <person name="Baker S.E."/>
        </authorList>
    </citation>
    <scope>NUCLEOTIDE SEQUENCE [LARGE SCALE GENOMIC DNA]</scope>
    <source>
        <strain evidence="10 11">IBT 23096</strain>
    </source>
</reference>
<evidence type="ECO:0000256" key="2">
    <source>
        <dbReference type="ARBA" id="ARBA00022553"/>
    </source>
</evidence>
<feature type="domain" description="Ketosynthase family 3 (KS3)" evidence="8">
    <location>
        <begin position="7"/>
        <end position="434"/>
    </location>
</feature>
<dbReference type="InterPro" id="IPR050091">
    <property type="entry name" value="PKS_NRPS_Biosynth_Enz"/>
</dbReference>
<keyword evidence="3" id="KW-0808">Transferase</keyword>
<dbReference type="GO" id="GO:0044550">
    <property type="term" value="P:secondary metabolite biosynthetic process"/>
    <property type="evidence" value="ECO:0007669"/>
    <property type="project" value="TreeGrafter"/>
</dbReference>
<dbReference type="GO" id="GO:0006633">
    <property type="term" value="P:fatty acid biosynthetic process"/>
    <property type="evidence" value="ECO:0007669"/>
    <property type="project" value="TreeGrafter"/>
</dbReference>
<dbReference type="RefSeq" id="XP_024708760.1">
    <property type="nucleotide sequence ID" value="XM_024843889.1"/>
</dbReference>
<dbReference type="SMART" id="SM00827">
    <property type="entry name" value="PKS_AT"/>
    <property type="match status" value="1"/>
</dbReference>
<name>A0A2I2GKP9_9EURO</name>
<evidence type="ECO:0000313" key="10">
    <source>
        <dbReference type="EMBL" id="PLB53458.1"/>
    </source>
</evidence>
<dbReference type="InterPro" id="IPR011032">
    <property type="entry name" value="GroES-like_sf"/>
</dbReference>
<dbReference type="Gene3D" id="3.40.366.10">
    <property type="entry name" value="Malonyl-Coenzyme A Acyl Carrier Protein, domain 2"/>
    <property type="match status" value="1"/>
</dbReference>
<evidence type="ECO:0000256" key="5">
    <source>
        <dbReference type="PROSITE-ProRule" id="PRU01363"/>
    </source>
</evidence>
<dbReference type="InterPro" id="IPR009081">
    <property type="entry name" value="PP-bd_ACP"/>
</dbReference>
<dbReference type="InterPro" id="IPR036291">
    <property type="entry name" value="NAD(P)-bd_dom_sf"/>
</dbReference>
<keyword evidence="2" id="KW-0597">Phosphoprotein</keyword>
<dbReference type="PROSITE" id="PS52004">
    <property type="entry name" value="KS3_2"/>
    <property type="match status" value="1"/>
</dbReference>
<dbReference type="InterPro" id="IPR029063">
    <property type="entry name" value="SAM-dependent_MTases_sf"/>
</dbReference>
<dbReference type="GO" id="GO:0004312">
    <property type="term" value="F:fatty acid synthase activity"/>
    <property type="evidence" value="ECO:0007669"/>
    <property type="project" value="TreeGrafter"/>
</dbReference>
<dbReference type="InterPro" id="IPR049551">
    <property type="entry name" value="PKS_DH_C"/>
</dbReference>
<dbReference type="InterPro" id="IPR013968">
    <property type="entry name" value="PKS_KR"/>
</dbReference>
<feature type="region of interest" description="Disordered" evidence="6">
    <location>
        <begin position="51"/>
        <end position="72"/>
    </location>
</feature>
<dbReference type="Pfam" id="PF23297">
    <property type="entry name" value="ACP_SdgA_C"/>
    <property type="match status" value="1"/>
</dbReference>
<dbReference type="InterPro" id="IPR057326">
    <property type="entry name" value="KR_dom"/>
</dbReference>
<dbReference type="InterPro" id="IPR020807">
    <property type="entry name" value="PKS_DH"/>
</dbReference>
<dbReference type="SUPFAM" id="SSF52151">
    <property type="entry name" value="FabD/lysophospholipase-like"/>
    <property type="match status" value="1"/>
</dbReference>
<dbReference type="InterPro" id="IPR020841">
    <property type="entry name" value="PKS_Beta-ketoAc_synthase_dom"/>
</dbReference>
<dbReference type="Pfam" id="PF14765">
    <property type="entry name" value="PS-DH"/>
    <property type="match status" value="1"/>
</dbReference>
<dbReference type="EMBL" id="MSFO01000002">
    <property type="protein sequence ID" value="PLB53458.1"/>
    <property type="molecule type" value="Genomic_DNA"/>
</dbReference>
<keyword evidence="1" id="KW-0596">Phosphopantetheine</keyword>
<dbReference type="Pfam" id="PF08659">
    <property type="entry name" value="KR"/>
    <property type="match status" value="1"/>
</dbReference>
<dbReference type="SUPFAM" id="SSF50129">
    <property type="entry name" value="GroES-like"/>
    <property type="match status" value="1"/>
</dbReference>
<comment type="caution">
    <text evidence="10">The sequence shown here is derived from an EMBL/GenBank/DDBJ whole genome shotgun (WGS) entry which is preliminary data.</text>
</comment>